<feature type="region of interest" description="Disordered" evidence="1">
    <location>
        <begin position="936"/>
        <end position="1041"/>
    </location>
</feature>
<feature type="compositionally biased region" description="Polar residues" evidence="1">
    <location>
        <begin position="726"/>
        <end position="736"/>
    </location>
</feature>
<dbReference type="CTD" id="223075"/>
<feature type="region of interest" description="Disordered" evidence="1">
    <location>
        <begin position="707"/>
        <end position="740"/>
    </location>
</feature>
<evidence type="ECO:0000259" key="2">
    <source>
        <dbReference type="SMART" id="SM01257"/>
    </source>
</evidence>
<evidence type="ECO:0000313" key="4">
    <source>
        <dbReference type="Proteomes" id="UP000001645"/>
    </source>
</evidence>
<evidence type="ECO:0000313" key="3">
    <source>
        <dbReference type="Ensembl" id="ENSMGAP00000020710.1"/>
    </source>
</evidence>
<dbReference type="RefSeq" id="XP_010711362.1">
    <property type="nucleotide sequence ID" value="XM_010713060.2"/>
</dbReference>
<feature type="region of interest" description="Disordered" evidence="1">
    <location>
        <begin position="460"/>
        <end position="483"/>
    </location>
</feature>
<name>A0A803XMG4_MELGA</name>
<proteinExistence type="predicted"/>
<sequence>MVQLTVQSYRRSLQEFSESPVMSRCNSLRSSHSHTGGPQSITEWLSLCEKDPVEILLDLGFGTEEPDVCTKIPPRFLSGSSVAKGIDIQVFLEAQKQRMDIELPSLYGRFRQLEVLDHITSALSSLLTDVNTQQTKAQETGGKVTGHLNAVKSRSVVTQAKRRRIGQFLRRASQQTALLNLGLLAPEEVSMPGTEEQPHLCVDIAERGPIQTGFSAHVTLGCLTQEQTCRDKSSSAYPVSQCPPALPGKNCASSRLVTKQLHLSSPCEVPAKGRPRKEPHLLLAQMLKKLAGLNCRPPDSFEMEEIQSFEDEIPSGNTPDTTLTEMMMTRTSSSQSDSSGFMEELPESLVLQNVSLSGKRNIFSDLYNQQKALSHTTEFPLLNQDFHQNQDDCVGEVFSRACESFKTVSRPTKACKDQGEEISLLLTAENGKHQSCNAELQSFVQDGLCGMEEYKTERQHLEKEECTEENTPFKGDTQDEGDPLSSEFHCQLYFSTGHKNMNAALTELSDTNPESKLGRDAESERGLMENGSEVPCHRNVHRDCTECGEELWCGVQVFVRNGAMLAANEVTNRQFCKMGADVKKIRCLSRRGVPETLCKGYAAPSCSSQVSHRPPPCRAGGPELSSPNEQEIGGTREMLGTNKAELGDSVQNCEMIRTPLRSVTVQMPSGLEFTSRVKCTKQNVPCTESLARDDHVDLSKVLAHCSEGASPKLSDPGASEDGVKQTIDTPSQNGGNRKTRQLPVLCPPHRHLTKSASLDTMLSGKYKYRPHHCSETSGMTSTQGSPCCHYCCCHGCCCCLWTCPVAVSLHSPMGCCSNQAANKLQLLRTLTSLQENAMRNLPLCTHEIELMKISCQQFHEKLDEIERHLTEQEESRNLQRLHQAIRQEMAELELGLNDRAYQVGEDILMQLDQLLVEQSHLFSELGLSDWKGERNAQNKQALPDAAGARSGCSEKVPQRAASKNTTAAGSLSALKPEAPLTLLPTRTMSEPNSSTQDLQEPSISKREIKRPPQAKTEFKALHNLKKSFQNPLGNDSAEGKD</sequence>
<feature type="compositionally biased region" description="Polar residues" evidence="1">
    <location>
        <begin position="984"/>
        <end position="1002"/>
    </location>
</feature>
<reference evidence="3" key="2">
    <citation type="submission" date="2025-08" db="UniProtKB">
        <authorList>
            <consortium name="Ensembl"/>
        </authorList>
    </citation>
    <scope>IDENTIFICATION</scope>
</reference>
<accession>A0A803XMG4</accession>
<dbReference type="Pfam" id="PF14722">
    <property type="entry name" value="KRAP_IP3R_bind"/>
    <property type="match status" value="1"/>
</dbReference>
<dbReference type="AlphaFoldDB" id="A0A803XMG4"/>
<dbReference type="SMART" id="SM01257">
    <property type="entry name" value="KRAP_IP3R_bind"/>
    <property type="match status" value="1"/>
</dbReference>
<dbReference type="GO" id="GO:0005102">
    <property type="term" value="F:signaling receptor binding"/>
    <property type="evidence" value="ECO:0007669"/>
    <property type="project" value="InterPro"/>
</dbReference>
<keyword evidence="4" id="KW-1185">Reference proteome</keyword>
<organism evidence="3 4">
    <name type="scientific">Meleagris gallopavo</name>
    <name type="common">Wild turkey</name>
    <dbReference type="NCBI Taxonomy" id="9103"/>
    <lineage>
        <taxon>Eukaryota</taxon>
        <taxon>Metazoa</taxon>
        <taxon>Chordata</taxon>
        <taxon>Craniata</taxon>
        <taxon>Vertebrata</taxon>
        <taxon>Euteleostomi</taxon>
        <taxon>Archelosauria</taxon>
        <taxon>Archosauria</taxon>
        <taxon>Dinosauria</taxon>
        <taxon>Saurischia</taxon>
        <taxon>Theropoda</taxon>
        <taxon>Coelurosauria</taxon>
        <taxon>Aves</taxon>
        <taxon>Neognathae</taxon>
        <taxon>Galloanserae</taxon>
        <taxon>Galliformes</taxon>
        <taxon>Phasianidae</taxon>
        <taxon>Meleagridinae</taxon>
        <taxon>Meleagris</taxon>
    </lineage>
</organism>
<reference evidence="3 4" key="1">
    <citation type="journal article" date="2010" name="PLoS Biol.">
        <title>Multi-platform next-generation sequencing of the domestic turkey (Meleagris gallopavo): genome assembly and analysis.</title>
        <authorList>
            <person name="Dalloul R.A."/>
            <person name="Long J.A."/>
            <person name="Zimin A.V."/>
            <person name="Aslam L."/>
            <person name="Beal K."/>
            <person name="Blomberg L.A."/>
            <person name="Bouffard P."/>
            <person name="Burt D.W."/>
            <person name="Crasta O."/>
            <person name="Crooijmans R.P."/>
            <person name="Cooper K."/>
            <person name="Coulombe R.A."/>
            <person name="De S."/>
            <person name="Delany M.E."/>
            <person name="Dodgson J.B."/>
            <person name="Dong J.J."/>
            <person name="Evans C."/>
            <person name="Frederickson K.M."/>
            <person name="Flicek P."/>
            <person name="Florea L."/>
            <person name="Folkerts O."/>
            <person name="Groenen M.A."/>
            <person name="Harkins T.T."/>
            <person name="Herrero J."/>
            <person name="Hoffmann S."/>
            <person name="Megens H.J."/>
            <person name="Jiang A."/>
            <person name="de Jong P."/>
            <person name="Kaiser P."/>
            <person name="Kim H."/>
            <person name="Kim K.W."/>
            <person name="Kim S."/>
            <person name="Langenberger D."/>
            <person name="Lee M.K."/>
            <person name="Lee T."/>
            <person name="Mane S."/>
            <person name="Marcais G."/>
            <person name="Marz M."/>
            <person name="McElroy A.P."/>
            <person name="Modise T."/>
            <person name="Nefedov M."/>
            <person name="Notredame C."/>
            <person name="Paton I.R."/>
            <person name="Payne W.S."/>
            <person name="Pertea G."/>
            <person name="Prickett D."/>
            <person name="Puiu D."/>
            <person name="Qioa D."/>
            <person name="Raineri E."/>
            <person name="Ruffier M."/>
            <person name="Salzberg S.L."/>
            <person name="Schatz M.C."/>
            <person name="Scheuring C."/>
            <person name="Schmidt C.J."/>
            <person name="Schroeder S."/>
            <person name="Searle S.M."/>
            <person name="Smith E.J."/>
            <person name="Smith J."/>
            <person name="Sonstegard T.S."/>
            <person name="Stadler P.F."/>
            <person name="Tafer H."/>
            <person name="Tu Z.J."/>
            <person name="Van Tassell C.P."/>
            <person name="Vilella A.J."/>
            <person name="Williams K.P."/>
            <person name="Yorke J.A."/>
            <person name="Zhang L."/>
            <person name="Zhang H.B."/>
            <person name="Zhang X."/>
            <person name="Zhang Y."/>
            <person name="Reed K.M."/>
        </authorList>
    </citation>
    <scope>NUCLEOTIDE SEQUENCE [LARGE SCALE GENOMIC DNA]</scope>
</reference>
<evidence type="ECO:0000256" key="1">
    <source>
        <dbReference type="SAM" id="MobiDB-lite"/>
    </source>
</evidence>
<dbReference type="InParanoid" id="A0A803XMG4"/>
<gene>
    <name evidence="3" type="primary">ITPRID1</name>
</gene>
<feature type="compositionally biased region" description="Basic and acidic residues" evidence="1">
    <location>
        <begin position="516"/>
        <end position="527"/>
    </location>
</feature>
<dbReference type="GeneTree" id="ENSGT00940000161762"/>
<reference evidence="3" key="3">
    <citation type="submission" date="2025-09" db="UniProtKB">
        <authorList>
            <consortium name="Ensembl"/>
        </authorList>
    </citation>
    <scope>IDENTIFICATION</scope>
</reference>
<protein>
    <submittedName>
        <fullName evidence="3">ITPR interacting domain containing 1</fullName>
    </submittedName>
</protein>
<dbReference type="PANTHER" id="PTHR17469">
    <property type="entry name" value="SPERM SPECIFIC ANTIGEN 2-RELATED"/>
    <property type="match status" value="1"/>
</dbReference>
<dbReference type="Proteomes" id="UP000001645">
    <property type="component" value="Chromosome 6"/>
</dbReference>
<dbReference type="OrthoDB" id="6088188at2759"/>
<feature type="domain" description="ITPR-interacting" evidence="2">
    <location>
        <begin position="20"/>
        <end position="176"/>
    </location>
</feature>
<dbReference type="InterPro" id="IPR043444">
    <property type="entry name" value="TESPA1-like"/>
</dbReference>
<dbReference type="Ensembl" id="ENSMGAT00000036299.1">
    <property type="protein sequence ID" value="ENSMGAP00000020710.1"/>
    <property type="gene ID" value="ENSMGAG00000018892.1"/>
</dbReference>
<feature type="region of interest" description="Disordered" evidence="1">
    <location>
        <begin position="506"/>
        <end position="531"/>
    </location>
</feature>
<dbReference type="GeneID" id="104911577"/>
<feature type="compositionally biased region" description="Basic and acidic residues" evidence="1">
    <location>
        <begin position="1003"/>
        <end position="1020"/>
    </location>
</feature>
<dbReference type="InterPro" id="IPR029325">
    <property type="entry name" value="ITPR-bd"/>
</dbReference>
<dbReference type="KEGG" id="mgp:104911577"/>
<dbReference type="PANTHER" id="PTHR17469:SF14">
    <property type="entry name" value="PROTEIN ITPRID1"/>
    <property type="match status" value="1"/>
</dbReference>